<evidence type="ECO:0000313" key="3">
    <source>
        <dbReference type="Proteomes" id="UP000186817"/>
    </source>
</evidence>
<feature type="region of interest" description="Disordered" evidence="1">
    <location>
        <begin position="13"/>
        <end position="42"/>
    </location>
</feature>
<reference evidence="2 3" key="1">
    <citation type="submission" date="2016-02" db="EMBL/GenBank/DDBJ databases">
        <title>Genome analysis of coral dinoflagellate symbionts highlights evolutionary adaptations to a symbiotic lifestyle.</title>
        <authorList>
            <person name="Aranda M."/>
            <person name="Li Y."/>
            <person name="Liew Y.J."/>
            <person name="Baumgarten S."/>
            <person name="Simakov O."/>
            <person name="Wilson M."/>
            <person name="Piel J."/>
            <person name="Ashoor H."/>
            <person name="Bougouffa S."/>
            <person name="Bajic V.B."/>
            <person name="Ryu T."/>
            <person name="Ravasi T."/>
            <person name="Bayer T."/>
            <person name="Micklem G."/>
            <person name="Kim H."/>
            <person name="Bhak J."/>
            <person name="Lajeunesse T.C."/>
            <person name="Voolstra C.R."/>
        </authorList>
    </citation>
    <scope>NUCLEOTIDE SEQUENCE [LARGE SCALE GENOMIC DNA]</scope>
    <source>
        <strain evidence="2 3">CCMP2467</strain>
    </source>
</reference>
<proteinExistence type="predicted"/>
<evidence type="ECO:0000313" key="2">
    <source>
        <dbReference type="EMBL" id="OLP77991.1"/>
    </source>
</evidence>
<dbReference type="Proteomes" id="UP000186817">
    <property type="component" value="Unassembled WGS sequence"/>
</dbReference>
<name>A0A1Q9C4Z5_SYMMI</name>
<evidence type="ECO:0000256" key="1">
    <source>
        <dbReference type="SAM" id="MobiDB-lite"/>
    </source>
</evidence>
<dbReference type="EMBL" id="LSRX01001678">
    <property type="protein sequence ID" value="OLP77991.1"/>
    <property type="molecule type" value="Genomic_DNA"/>
</dbReference>
<accession>A0A1Q9C4Z5</accession>
<dbReference type="AlphaFoldDB" id="A0A1Q9C4Z5"/>
<protein>
    <submittedName>
        <fullName evidence="2">Uncharacterized protein</fullName>
    </submittedName>
</protein>
<comment type="caution">
    <text evidence="2">The sequence shown here is derived from an EMBL/GenBank/DDBJ whole genome shotgun (WGS) entry which is preliminary data.</text>
</comment>
<gene>
    <name evidence="2" type="ORF">AK812_SmicGene41883</name>
</gene>
<organism evidence="2 3">
    <name type="scientific">Symbiodinium microadriaticum</name>
    <name type="common">Dinoflagellate</name>
    <name type="synonym">Zooxanthella microadriatica</name>
    <dbReference type="NCBI Taxonomy" id="2951"/>
    <lineage>
        <taxon>Eukaryota</taxon>
        <taxon>Sar</taxon>
        <taxon>Alveolata</taxon>
        <taxon>Dinophyceae</taxon>
        <taxon>Suessiales</taxon>
        <taxon>Symbiodiniaceae</taxon>
        <taxon>Symbiodinium</taxon>
    </lineage>
</organism>
<keyword evidence="3" id="KW-1185">Reference proteome</keyword>
<feature type="compositionally biased region" description="Basic residues" evidence="1">
    <location>
        <begin position="235"/>
        <end position="247"/>
    </location>
</feature>
<sequence length="522" mass="58677">MAYGPLAQCAFMSGPSPFKKKAPPSTEKKTFKDMLPPWKPPDRCEAPPPGSFMLYCFDMEEVKSDASAASRSLPLDEMSAVVFGSSQDVDGMVYDGNKGVRPEHAAIYYMKSRWFLKAVNGPVTVESMTLHPHLKDSDGKPPKRYTSAVTKKMETIEPMDAKRKLTREFCVFRLGDSDRRFWIGGPLPVGDGETEEAGSGAGNAPEGRAERKKDRKEREKERDRREDRDRERSRSPRSRSRKRRHTLGQHPPSVGGLASSTSRPAMSHGGGHVRHSRFWMVAWFLGAWWQEAGRETFAGILQKRRHFSLRARDFESELSVQDMLNMHRKRNADRDPQTEGQPEATAVLTPEVLAAKPSWLQLKPAAELPCVFTPREEGVRKLGEPIELKFWQHAYVRLWQHARLHTGGAVAVRYSRGSLARSPHAFALWPSAPRERSMQGLVLGMFNLTVKTIHPFPILRLMRPPEETDEEVEAHEPAELNAFLRSLGDPAKQGAAIRDMTTADRRALLRWLAGGAAGAVML</sequence>
<feature type="compositionally biased region" description="Basic and acidic residues" evidence="1">
    <location>
        <begin position="207"/>
        <end position="234"/>
    </location>
</feature>
<feature type="region of interest" description="Disordered" evidence="1">
    <location>
        <begin position="183"/>
        <end position="271"/>
    </location>
</feature>
<dbReference type="OrthoDB" id="416365at2759"/>